<dbReference type="Proteomes" id="UP000292957">
    <property type="component" value="Unassembled WGS sequence"/>
</dbReference>
<dbReference type="AlphaFoldDB" id="A0A4Q9MXL7"/>
<name>A0A4Q9MXL7_9APHY</name>
<protein>
    <submittedName>
        <fullName evidence="2">Uncharacterized protein</fullName>
    </submittedName>
</protein>
<evidence type="ECO:0000313" key="2">
    <source>
        <dbReference type="EMBL" id="TBU31492.1"/>
    </source>
</evidence>
<proteinExistence type="predicted"/>
<sequence length="168" mass="18250">MWTRPTRSGCSRARRRVQPQPQPQPQPQAVTSSSPVGTTARHPISLLSLCAHHHRPSRRGPPRHFARRTGCLTGILRVSVAFVLITSDCGSLTGRCCTSGDGTPNAVSPWPARSSYRELCLRVLYLAPQRLFCKPAMLSLFAVGDTVCDARCLPGPRAPIAEALLENA</sequence>
<reference evidence="2" key="1">
    <citation type="submission" date="2019-01" db="EMBL/GenBank/DDBJ databases">
        <title>Draft genome sequences of three monokaryotic isolates of the white-rot basidiomycete fungus Dichomitus squalens.</title>
        <authorList>
            <consortium name="DOE Joint Genome Institute"/>
            <person name="Lopez S.C."/>
            <person name="Andreopoulos B."/>
            <person name="Pangilinan J."/>
            <person name="Lipzen A."/>
            <person name="Riley R."/>
            <person name="Ahrendt S."/>
            <person name="Ng V."/>
            <person name="Barry K."/>
            <person name="Daum C."/>
            <person name="Grigoriev I.V."/>
            <person name="Hilden K.S."/>
            <person name="Makela M.R."/>
            <person name="de Vries R.P."/>
        </authorList>
    </citation>
    <scope>NUCLEOTIDE SEQUENCE [LARGE SCALE GENOMIC DNA]</scope>
    <source>
        <strain evidence="2">OM18370.1</strain>
    </source>
</reference>
<dbReference type="EMBL" id="ML143399">
    <property type="protein sequence ID" value="TBU31492.1"/>
    <property type="molecule type" value="Genomic_DNA"/>
</dbReference>
<organism evidence="2">
    <name type="scientific">Dichomitus squalens</name>
    <dbReference type="NCBI Taxonomy" id="114155"/>
    <lineage>
        <taxon>Eukaryota</taxon>
        <taxon>Fungi</taxon>
        <taxon>Dikarya</taxon>
        <taxon>Basidiomycota</taxon>
        <taxon>Agaricomycotina</taxon>
        <taxon>Agaricomycetes</taxon>
        <taxon>Polyporales</taxon>
        <taxon>Polyporaceae</taxon>
        <taxon>Dichomitus</taxon>
    </lineage>
</organism>
<feature type="region of interest" description="Disordered" evidence="1">
    <location>
        <begin position="1"/>
        <end position="38"/>
    </location>
</feature>
<evidence type="ECO:0000256" key="1">
    <source>
        <dbReference type="SAM" id="MobiDB-lite"/>
    </source>
</evidence>
<gene>
    <name evidence="2" type="ORF">BD311DRAFT_752705</name>
</gene>
<accession>A0A4Q9MXL7</accession>